<sequence length="414" mass="44837">MNRNKRTKILSILAALLLAGPALLQAYNGISPWNHRSNPAYLGHSSRRYVEAAAGADLSFGNSVFSLGDIFSETILVDLDDIYDRTPDDGLRMVGNASLGAHITIHLGRLGLGVYADASNLSRLTVPRSFVRLLTQGNELDRNYSGSAELAQESFFEQGFYGSYRWRQYVIGAKVGAFAPVMYADSGSRARYSFIAKEDGTVEGGITASGDIYTFFGEDGPQGTMGTNMSLGFSRLDDQGNPWFGAALVHIPLSPARPGYGASLSDLSFSFESEGILAAIEAGDDPFKTVEEEGDLDFDRLESGDQPEIHMPFRVSGYYRLSLPFVDLTPVAEVVFGDNSRLNAGATVEGNVFLLKMLSASLGYRDYLWEAGAGLRIPLRAAELALHVRSSAPELEGVVDTRGMGMSILFAMGW</sequence>
<proteinExistence type="predicted"/>
<keyword evidence="1" id="KW-0732">Signal</keyword>
<feature type="signal peptide" evidence="1">
    <location>
        <begin position="1"/>
        <end position="26"/>
    </location>
</feature>
<dbReference type="EMBL" id="LPWH01000117">
    <property type="protein sequence ID" value="POQ98820.1"/>
    <property type="molecule type" value="Genomic_DNA"/>
</dbReference>
<name>A0A2S4JHC5_9SPIO</name>
<dbReference type="OrthoDB" id="370227at2"/>
<dbReference type="AlphaFoldDB" id="A0A2S4JHC5"/>
<keyword evidence="3" id="KW-1185">Reference proteome</keyword>
<comment type="caution">
    <text evidence="2">The sequence shown here is derived from an EMBL/GenBank/DDBJ whole genome shotgun (WGS) entry which is preliminary data.</text>
</comment>
<protein>
    <recommendedName>
        <fullName evidence="4">DUF5723 domain-containing protein</fullName>
    </recommendedName>
</protein>
<evidence type="ECO:0000256" key="1">
    <source>
        <dbReference type="SAM" id="SignalP"/>
    </source>
</evidence>
<gene>
    <name evidence="2" type="ORF">AU468_12335</name>
</gene>
<dbReference type="Proteomes" id="UP000237350">
    <property type="component" value="Unassembled WGS sequence"/>
</dbReference>
<evidence type="ECO:0000313" key="3">
    <source>
        <dbReference type="Proteomes" id="UP000237350"/>
    </source>
</evidence>
<evidence type="ECO:0000313" key="2">
    <source>
        <dbReference type="EMBL" id="POQ98820.1"/>
    </source>
</evidence>
<feature type="chain" id="PRO_5015546345" description="DUF5723 domain-containing protein" evidence="1">
    <location>
        <begin position="27"/>
        <end position="414"/>
    </location>
</feature>
<dbReference type="RefSeq" id="WP_103680985.1">
    <property type="nucleotide sequence ID" value="NZ_LPWH01000117.1"/>
</dbReference>
<evidence type="ECO:0008006" key="4">
    <source>
        <dbReference type="Google" id="ProtNLM"/>
    </source>
</evidence>
<organism evidence="2 3">
    <name type="scientific">Alkalispirochaeta sphaeroplastigenens</name>
    <dbReference type="NCBI Taxonomy" id="1187066"/>
    <lineage>
        <taxon>Bacteria</taxon>
        <taxon>Pseudomonadati</taxon>
        <taxon>Spirochaetota</taxon>
        <taxon>Spirochaetia</taxon>
        <taxon>Spirochaetales</taxon>
        <taxon>Spirochaetaceae</taxon>
        <taxon>Alkalispirochaeta</taxon>
    </lineage>
</organism>
<reference evidence="3" key="1">
    <citation type="submission" date="2015-12" db="EMBL/GenBank/DDBJ databases">
        <authorList>
            <person name="Lodha T.D."/>
            <person name="Chintalapati S."/>
            <person name="Chintalapati V.R."/>
            <person name="Sravanthi T."/>
        </authorList>
    </citation>
    <scope>NUCLEOTIDE SEQUENCE [LARGE SCALE GENOMIC DNA]</scope>
    <source>
        <strain evidence="3">JC133</strain>
    </source>
</reference>
<accession>A0A2S4JHC5</accession>